<protein>
    <submittedName>
        <fullName evidence="2">VWA domain-containing protein</fullName>
    </submittedName>
</protein>
<dbReference type="InterPro" id="IPR002035">
    <property type="entry name" value="VWF_A"/>
</dbReference>
<evidence type="ECO:0000313" key="3">
    <source>
        <dbReference type="Proteomes" id="UP000316801"/>
    </source>
</evidence>
<organism evidence="2 3">
    <name type="scientific">Rhizobium straminoryzae</name>
    <dbReference type="NCBI Taxonomy" id="1387186"/>
    <lineage>
        <taxon>Bacteria</taxon>
        <taxon>Pseudomonadati</taxon>
        <taxon>Pseudomonadota</taxon>
        <taxon>Alphaproteobacteria</taxon>
        <taxon>Hyphomicrobiales</taxon>
        <taxon>Rhizobiaceae</taxon>
        <taxon>Rhizobium/Agrobacterium group</taxon>
        <taxon>Rhizobium</taxon>
    </lineage>
</organism>
<dbReference type="PROSITE" id="PS50234">
    <property type="entry name" value="VWFA"/>
    <property type="match status" value="1"/>
</dbReference>
<evidence type="ECO:0000259" key="1">
    <source>
        <dbReference type="PROSITE" id="PS50234"/>
    </source>
</evidence>
<evidence type="ECO:0000313" key="2">
    <source>
        <dbReference type="EMBL" id="TRL39664.1"/>
    </source>
</evidence>
<accession>A0A549TCP8</accession>
<gene>
    <name evidence="2" type="ORF">FNA46_08130</name>
</gene>
<dbReference type="Proteomes" id="UP000316801">
    <property type="component" value="Unassembled WGS sequence"/>
</dbReference>
<dbReference type="InterPro" id="IPR036465">
    <property type="entry name" value="vWFA_dom_sf"/>
</dbReference>
<dbReference type="Pfam" id="PF00092">
    <property type="entry name" value="VWA"/>
    <property type="match status" value="1"/>
</dbReference>
<comment type="caution">
    <text evidence="2">The sequence shown here is derived from an EMBL/GenBank/DDBJ whole genome shotgun (WGS) entry which is preliminary data.</text>
</comment>
<dbReference type="EMBL" id="VJMG01000018">
    <property type="protein sequence ID" value="TRL39664.1"/>
    <property type="molecule type" value="Genomic_DNA"/>
</dbReference>
<name>A0A549TCP8_9HYPH</name>
<dbReference type="Gene3D" id="3.40.50.410">
    <property type="entry name" value="von Willebrand factor, type A domain"/>
    <property type="match status" value="1"/>
</dbReference>
<dbReference type="SUPFAM" id="SSF53300">
    <property type="entry name" value="vWA-like"/>
    <property type="match status" value="1"/>
</dbReference>
<dbReference type="Pfam" id="PF13400">
    <property type="entry name" value="Tad"/>
    <property type="match status" value="1"/>
</dbReference>
<reference evidence="2 3" key="1">
    <citation type="submission" date="2019-07" db="EMBL/GenBank/DDBJ databases">
        <title>Ln-dependent methylotrophs.</title>
        <authorList>
            <person name="Tani A."/>
        </authorList>
    </citation>
    <scope>NUCLEOTIDE SEQUENCE [LARGE SCALE GENOMIC DNA]</scope>
    <source>
        <strain evidence="2 3">SM12</strain>
    </source>
</reference>
<dbReference type="InterPro" id="IPR028087">
    <property type="entry name" value="Tad_N"/>
</dbReference>
<dbReference type="SMART" id="SM00327">
    <property type="entry name" value="VWA"/>
    <property type="match status" value="1"/>
</dbReference>
<keyword evidence="3" id="KW-1185">Reference proteome</keyword>
<proteinExistence type="predicted"/>
<dbReference type="AlphaFoldDB" id="A0A549TCP8"/>
<feature type="domain" description="VWFA" evidence="1">
    <location>
        <begin position="168"/>
        <end position="417"/>
    </location>
</feature>
<dbReference type="RefSeq" id="WP_143124700.1">
    <property type="nucleotide sequence ID" value="NZ_VJMG01000018.1"/>
</dbReference>
<sequence length="430" mass="44902">MTGFSLARLLGDRGGNFGMMTAILLPALIGGAGMAVDLTNVLQKKAALQAVADSATLAAAAKMSNDDISEADAMATARSFLVGQYIEDLRRRGAGQAEIDAAKAALEASSKAIATTSAGTGASKAFQVTLDTSAPVELSALSRLLGFDRVSVSVHSVAQSAREGHALSMYLVLDESGSMGEDTTTVDPVNPTRTTTQAVLGYYDCGRRRQCYGWYNQTVTVANYVTKIAALKSAAAVMFAELKKAAAPSGASTSVQETAARDLIRIGAISYTHETKTAQHPAWGTSAAATYVTALPAIPSGGTDARGALGIAYADLVSTNPAEAQAHKTKGNLNFARFVVLMTDGEMTGYSNSWNKSIDDAVRLACAQARKDGITIFTVAFMAPDRGKALLQACASNADNYYESDDMTDLVTAFGEIGRKAARSAVRLTN</sequence>